<evidence type="ECO:0000256" key="5">
    <source>
        <dbReference type="ARBA" id="ARBA00022833"/>
    </source>
</evidence>
<dbReference type="Gene3D" id="3.90.132.10">
    <property type="entry name" value="Leishmanolysin , domain 2"/>
    <property type="match status" value="1"/>
</dbReference>
<keyword evidence="9" id="KW-1133">Transmembrane helix</keyword>
<feature type="transmembrane region" description="Helical" evidence="9">
    <location>
        <begin position="524"/>
        <end position="545"/>
    </location>
</feature>
<keyword evidence="10" id="KW-0732">Signal</keyword>
<keyword evidence="2" id="KW-0645">Protease</keyword>
<feature type="binding site" evidence="8">
    <location>
        <position position="185"/>
    </location>
    <ligand>
        <name>Zn(2+)</name>
        <dbReference type="ChEBI" id="CHEBI:29105"/>
        <note>catalytic</note>
    </ligand>
</feature>
<feature type="signal peptide" evidence="10">
    <location>
        <begin position="1"/>
        <end position="18"/>
    </location>
</feature>
<dbReference type="GO" id="GO:0005737">
    <property type="term" value="C:cytoplasm"/>
    <property type="evidence" value="ECO:0007669"/>
    <property type="project" value="TreeGrafter"/>
</dbReference>
<dbReference type="FunFam" id="3.90.132.10:FF:000001">
    <property type="entry name" value="leishmanolysin-like peptidase isoform X2"/>
    <property type="match status" value="1"/>
</dbReference>
<evidence type="ECO:0000256" key="10">
    <source>
        <dbReference type="SAM" id="SignalP"/>
    </source>
</evidence>
<feature type="active site" evidence="7">
    <location>
        <position position="186"/>
    </location>
</feature>
<dbReference type="PANTHER" id="PTHR10942">
    <property type="entry name" value="LEISHMANOLYSIN-LIKE PEPTIDASE"/>
    <property type="match status" value="1"/>
</dbReference>
<dbReference type="GO" id="GO:0006508">
    <property type="term" value="P:proteolysis"/>
    <property type="evidence" value="ECO:0007669"/>
    <property type="project" value="UniProtKB-KW"/>
</dbReference>
<sequence length="546" mass="61071">MLTGLLLSILLNLPFVFSGECHADEHRATPSKVMPAFSRKFDENNRLLLDRESDFEPIRIYVHYGELKVPLAAQKFIKTYVVDGAIKWFRKVLLINPVIGRLTFPGFSGRDCGGFKIPREHATVGVNADVVIYLTAGDNDTGLAGWAITCLVEKGLGYPLASQLHLETVGLKNETFEDALSTVIHEMSHILAFSANLMDLWIKPDGSKYKNDEILLWGVERNKTVAKLKTPKVLAKAKEHFNCSELEGIGLEVSRVNGTLGSHWEKRIMNDDYMVPDFDIHDIGYSDISLAVFEDSGWYKVNYWILNKPIWGFHKGCEFLKEKCIVDNKPLPNEFCLNSTFSQCDYRHLRKGNCNLNQFHDMLPEPFQYFSNPCLGGKDEYIDYCPVVKPFYKGNCRETNPSMQDINQLYGEAMCESCRCIEGTYSKSMGSLEHHAICHNITCTADAAIIHIRNVSVTCPFTGGTVKAPGFHGFLVCPESDILCIEMPCLDNCSGRGKCIRGVCNCDNGVKGGACPGKRQNDTFSLNVTNKAIIAIIGILLLMIFL</sequence>
<evidence type="ECO:0000256" key="8">
    <source>
        <dbReference type="PIRSR" id="PIRSR601577-2"/>
    </source>
</evidence>
<comment type="similarity">
    <text evidence="1">Belongs to the peptidase M8 family.</text>
</comment>
<dbReference type="AlphaFoldDB" id="A0AAU9J698"/>
<dbReference type="GO" id="GO:0004222">
    <property type="term" value="F:metalloendopeptidase activity"/>
    <property type="evidence" value="ECO:0007669"/>
    <property type="project" value="InterPro"/>
</dbReference>
<evidence type="ECO:0000313" key="11">
    <source>
        <dbReference type="EMBL" id="CAG9321226.1"/>
    </source>
</evidence>
<evidence type="ECO:0000256" key="2">
    <source>
        <dbReference type="ARBA" id="ARBA00022670"/>
    </source>
</evidence>
<keyword evidence="9" id="KW-0472">Membrane</keyword>
<feature type="binding site" evidence="8">
    <location>
        <position position="189"/>
    </location>
    <ligand>
        <name>Zn(2+)</name>
        <dbReference type="ChEBI" id="CHEBI:29105"/>
        <note>catalytic</note>
    </ligand>
</feature>
<dbReference type="SUPFAM" id="SSF55486">
    <property type="entry name" value="Metalloproteases ('zincins'), catalytic domain"/>
    <property type="match status" value="1"/>
</dbReference>
<protein>
    <recommendedName>
        <fullName evidence="13">Leishmanolysin-like peptidase</fullName>
    </recommendedName>
</protein>
<feature type="chain" id="PRO_5043325396" description="Leishmanolysin-like peptidase" evidence="10">
    <location>
        <begin position="19"/>
        <end position="546"/>
    </location>
</feature>
<evidence type="ECO:0000256" key="4">
    <source>
        <dbReference type="ARBA" id="ARBA00022801"/>
    </source>
</evidence>
<dbReference type="Proteomes" id="UP001162131">
    <property type="component" value="Unassembled WGS sequence"/>
</dbReference>
<keyword evidence="4" id="KW-0378">Hydrolase</keyword>
<organism evidence="11 12">
    <name type="scientific">Blepharisma stoltei</name>
    <dbReference type="NCBI Taxonomy" id="1481888"/>
    <lineage>
        <taxon>Eukaryota</taxon>
        <taxon>Sar</taxon>
        <taxon>Alveolata</taxon>
        <taxon>Ciliophora</taxon>
        <taxon>Postciliodesmatophora</taxon>
        <taxon>Heterotrichea</taxon>
        <taxon>Heterotrichida</taxon>
        <taxon>Blepharismidae</taxon>
        <taxon>Blepharisma</taxon>
    </lineage>
</organism>
<evidence type="ECO:0000256" key="3">
    <source>
        <dbReference type="ARBA" id="ARBA00022723"/>
    </source>
</evidence>
<proteinExistence type="inferred from homology"/>
<dbReference type="InterPro" id="IPR001577">
    <property type="entry name" value="Peptidase_M8"/>
</dbReference>
<comment type="cofactor">
    <cofactor evidence="8">
        <name>Zn(2+)</name>
        <dbReference type="ChEBI" id="CHEBI:29105"/>
    </cofactor>
    <text evidence="8">Binds 1 zinc ion per subunit.</text>
</comment>
<dbReference type="EMBL" id="CAJZBQ010000028">
    <property type="protein sequence ID" value="CAG9321226.1"/>
    <property type="molecule type" value="Genomic_DNA"/>
</dbReference>
<name>A0AAU9J698_9CILI</name>
<reference evidence="11" key="1">
    <citation type="submission" date="2021-09" db="EMBL/GenBank/DDBJ databases">
        <authorList>
            <consortium name="AG Swart"/>
            <person name="Singh M."/>
            <person name="Singh A."/>
            <person name="Seah K."/>
            <person name="Emmerich C."/>
        </authorList>
    </citation>
    <scope>NUCLEOTIDE SEQUENCE</scope>
    <source>
        <strain evidence="11">ATCC30299</strain>
    </source>
</reference>
<evidence type="ECO:0000256" key="1">
    <source>
        <dbReference type="ARBA" id="ARBA00005860"/>
    </source>
</evidence>
<dbReference type="GO" id="GO:0046872">
    <property type="term" value="F:metal ion binding"/>
    <property type="evidence" value="ECO:0007669"/>
    <property type="project" value="UniProtKB-KW"/>
</dbReference>
<keyword evidence="3 8" id="KW-0479">Metal-binding</keyword>
<dbReference type="GO" id="GO:0016020">
    <property type="term" value="C:membrane"/>
    <property type="evidence" value="ECO:0007669"/>
    <property type="project" value="InterPro"/>
</dbReference>
<dbReference type="Gene3D" id="2.10.55.10">
    <property type="entry name" value="Leishmanolysin domain 3"/>
    <property type="match status" value="1"/>
</dbReference>
<evidence type="ECO:0000256" key="9">
    <source>
        <dbReference type="SAM" id="Phobius"/>
    </source>
</evidence>
<evidence type="ECO:0008006" key="13">
    <source>
        <dbReference type="Google" id="ProtNLM"/>
    </source>
</evidence>
<evidence type="ECO:0000256" key="7">
    <source>
        <dbReference type="PIRSR" id="PIRSR601577-1"/>
    </source>
</evidence>
<gene>
    <name evidence="11" type="ORF">BSTOLATCC_MIC28513</name>
</gene>
<comment type="caution">
    <text evidence="11">The sequence shown here is derived from an EMBL/GenBank/DDBJ whole genome shotgun (WGS) entry which is preliminary data.</text>
</comment>
<dbReference type="Gene3D" id="3.10.170.20">
    <property type="match status" value="1"/>
</dbReference>
<dbReference type="Pfam" id="PF01457">
    <property type="entry name" value="Peptidase_M8"/>
    <property type="match status" value="1"/>
</dbReference>
<dbReference type="PANTHER" id="PTHR10942:SF0">
    <property type="entry name" value="LEISHMANOLYSIN-LIKE PEPTIDASE"/>
    <property type="match status" value="1"/>
</dbReference>
<keyword evidence="9" id="KW-0812">Transmembrane</keyword>
<keyword evidence="5 8" id="KW-0862">Zinc</keyword>
<dbReference type="GO" id="GO:0007155">
    <property type="term" value="P:cell adhesion"/>
    <property type="evidence" value="ECO:0007669"/>
    <property type="project" value="InterPro"/>
</dbReference>
<keyword evidence="12" id="KW-1185">Reference proteome</keyword>
<evidence type="ECO:0000256" key="6">
    <source>
        <dbReference type="ARBA" id="ARBA00023049"/>
    </source>
</evidence>
<evidence type="ECO:0000313" key="12">
    <source>
        <dbReference type="Proteomes" id="UP001162131"/>
    </source>
</evidence>
<dbReference type="PRINTS" id="PR00782">
    <property type="entry name" value="LSHMANOLYSIN"/>
</dbReference>
<accession>A0AAU9J698</accession>
<feature type="binding site" evidence="8">
    <location>
        <position position="263"/>
    </location>
    <ligand>
        <name>Zn(2+)</name>
        <dbReference type="ChEBI" id="CHEBI:29105"/>
        <note>catalytic</note>
    </ligand>
</feature>
<keyword evidence="6 8" id="KW-0482">Metalloprotease</keyword>